<sequence>MSLLIWCVQIPMALCGIGWCPTWDGVEVPILSSNLSTRRVIPFMGKTDSPRQIRCSRIRCSVSIKNATSLGSEEVADDTSSDSLGEELGHVKKFKMSDFKICDWVSIGLSGRTDERVFEALVKDVHR</sequence>
<name>A0A2R6RSM6_ACTCC</name>
<gene>
    <name evidence="2" type="ORF">CEY00_Acc03303</name>
</gene>
<dbReference type="Proteomes" id="UP000241394">
    <property type="component" value="Chromosome LG3"/>
</dbReference>
<reference evidence="2 3" key="1">
    <citation type="submission" date="2017-07" db="EMBL/GenBank/DDBJ databases">
        <title>An improved, manually edited Actinidia chinensis var. chinensis (kiwifruit) genome highlights the challenges associated with draft genomes and gene prediction in plants.</title>
        <authorList>
            <person name="Pilkington S."/>
            <person name="Crowhurst R."/>
            <person name="Hilario E."/>
            <person name="Nardozza S."/>
            <person name="Fraser L."/>
            <person name="Peng Y."/>
            <person name="Gunaseelan K."/>
            <person name="Simpson R."/>
            <person name="Tahir J."/>
            <person name="Deroles S."/>
            <person name="Templeton K."/>
            <person name="Luo Z."/>
            <person name="Davy M."/>
            <person name="Cheng C."/>
            <person name="Mcneilage M."/>
            <person name="Scaglione D."/>
            <person name="Liu Y."/>
            <person name="Zhang Q."/>
            <person name="Datson P."/>
            <person name="De Silva N."/>
            <person name="Gardiner S."/>
            <person name="Bassett H."/>
            <person name="Chagne D."/>
            <person name="Mccallum J."/>
            <person name="Dzierzon H."/>
            <person name="Deng C."/>
            <person name="Wang Y.-Y."/>
            <person name="Barron N."/>
            <person name="Manako K."/>
            <person name="Bowen J."/>
            <person name="Foster T."/>
            <person name="Erridge Z."/>
            <person name="Tiffin H."/>
            <person name="Waite C."/>
            <person name="Davies K."/>
            <person name="Grierson E."/>
            <person name="Laing W."/>
            <person name="Kirk R."/>
            <person name="Chen X."/>
            <person name="Wood M."/>
            <person name="Montefiori M."/>
            <person name="Brummell D."/>
            <person name="Schwinn K."/>
            <person name="Catanach A."/>
            <person name="Fullerton C."/>
            <person name="Li D."/>
            <person name="Meiyalaghan S."/>
            <person name="Nieuwenhuizen N."/>
            <person name="Read N."/>
            <person name="Prakash R."/>
            <person name="Hunter D."/>
            <person name="Zhang H."/>
            <person name="Mckenzie M."/>
            <person name="Knabel M."/>
            <person name="Harris A."/>
            <person name="Allan A."/>
            <person name="Chen A."/>
            <person name="Janssen B."/>
            <person name="Plunkett B."/>
            <person name="Dwamena C."/>
            <person name="Voogd C."/>
            <person name="Leif D."/>
            <person name="Lafferty D."/>
            <person name="Souleyre E."/>
            <person name="Varkonyi-Gasic E."/>
            <person name="Gambi F."/>
            <person name="Hanley J."/>
            <person name="Yao J.-L."/>
            <person name="Cheung J."/>
            <person name="David K."/>
            <person name="Warren B."/>
            <person name="Marsh K."/>
            <person name="Snowden K."/>
            <person name="Lin-Wang K."/>
            <person name="Brian L."/>
            <person name="Martinez-Sanchez M."/>
            <person name="Wang M."/>
            <person name="Ileperuma N."/>
            <person name="Macnee N."/>
            <person name="Campin R."/>
            <person name="Mcatee P."/>
            <person name="Drummond R."/>
            <person name="Espley R."/>
            <person name="Ireland H."/>
            <person name="Wu R."/>
            <person name="Atkinson R."/>
            <person name="Karunairetnam S."/>
            <person name="Bulley S."/>
            <person name="Chunkath S."/>
            <person name="Hanley Z."/>
            <person name="Storey R."/>
            <person name="Thrimawithana A."/>
            <person name="Thomson S."/>
            <person name="David C."/>
            <person name="Testolin R."/>
        </authorList>
    </citation>
    <scope>NUCLEOTIDE SEQUENCE [LARGE SCALE GENOMIC DNA]</scope>
    <source>
        <strain evidence="3">cv. Red5</strain>
        <tissue evidence="2">Young leaf</tissue>
    </source>
</reference>
<organism evidence="2 3">
    <name type="scientific">Actinidia chinensis var. chinensis</name>
    <name type="common">Chinese soft-hair kiwi</name>
    <dbReference type="NCBI Taxonomy" id="1590841"/>
    <lineage>
        <taxon>Eukaryota</taxon>
        <taxon>Viridiplantae</taxon>
        <taxon>Streptophyta</taxon>
        <taxon>Embryophyta</taxon>
        <taxon>Tracheophyta</taxon>
        <taxon>Spermatophyta</taxon>
        <taxon>Magnoliopsida</taxon>
        <taxon>eudicotyledons</taxon>
        <taxon>Gunneridae</taxon>
        <taxon>Pentapetalae</taxon>
        <taxon>asterids</taxon>
        <taxon>Ericales</taxon>
        <taxon>Actinidiaceae</taxon>
        <taxon>Actinidia</taxon>
    </lineage>
</organism>
<keyword evidence="3" id="KW-1185">Reference proteome</keyword>
<evidence type="ECO:0000313" key="2">
    <source>
        <dbReference type="EMBL" id="PSS33007.1"/>
    </source>
</evidence>
<evidence type="ECO:0000256" key="1">
    <source>
        <dbReference type="SAM" id="SignalP"/>
    </source>
</evidence>
<keyword evidence="1" id="KW-0732">Signal</keyword>
<comment type="caution">
    <text evidence="2">The sequence shown here is derived from an EMBL/GenBank/DDBJ whole genome shotgun (WGS) entry which is preliminary data.</text>
</comment>
<proteinExistence type="predicted"/>
<evidence type="ECO:0000313" key="3">
    <source>
        <dbReference type="Proteomes" id="UP000241394"/>
    </source>
</evidence>
<feature type="signal peptide" evidence="1">
    <location>
        <begin position="1"/>
        <end position="15"/>
    </location>
</feature>
<dbReference type="Gramene" id="PSS33007">
    <property type="protein sequence ID" value="PSS33007"/>
    <property type="gene ID" value="CEY00_Acc03303"/>
</dbReference>
<dbReference type="EMBL" id="NKQK01000003">
    <property type="protein sequence ID" value="PSS33007.1"/>
    <property type="molecule type" value="Genomic_DNA"/>
</dbReference>
<accession>A0A2R6RSM6</accession>
<feature type="chain" id="PRO_5015353346" evidence="1">
    <location>
        <begin position="16"/>
        <end position="127"/>
    </location>
</feature>
<dbReference type="AlphaFoldDB" id="A0A2R6RSM6"/>
<dbReference type="InParanoid" id="A0A2R6RSM6"/>
<dbReference type="STRING" id="1590841.A0A2R6RSM6"/>
<dbReference type="OrthoDB" id="1881000at2759"/>
<reference evidence="3" key="2">
    <citation type="journal article" date="2018" name="BMC Genomics">
        <title>A manually annotated Actinidia chinensis var. chinensis (kiwifruit) genome highlights the challenges associated with draft genomes and gene prediction in plants.</title>
        <authorList>
            <person name="Pilkington S.M."/>
            <person name="Crowhurst R."/>
            <person name="Hilario E."/>
            <person name="Nardozza S."/>
            <person name="Fraser L."/>
            <person name="Peng Y."/>
            <person name="Gunaseelan K."/>
            <person name="Simpson R."/>
            <person name="Tahir J."/>
            <person name="Deroles S.C."/>
            <person name="Templeton K."/>
            <person name="Luo Z."/>
            <person name="Davy M."/>
            <person name="Cheng C."/>
            <person name="McNeilage M."/>
            <person name="Scaglione D."/>
            <person name="Liu Y."/>
            <person name="Zhang Q."/>
            <person name="Datson P."/>
            <person name="De Silva N."/>
            <person name="Gardiner S.E."/>
            <person name="Bassett H."/>
            <person name="Chagne D."/>
            <person name="McCallum J."/>
            <person name="Dzierzon H."/>
            <person name="Deng C."/>
            <person name="Wang Y.Y."/>
            <person name="Barron L."/>
            <person name="Manako K."/>
            <person name="Bowen J."/>
            <person name="Foster T.M."/>
            <person name="Erridge Z.A."/>
            <person name="Tiffin H."/>
            <person name="Waite C.N."/>
            <person name="Davies K.M."/>
            <person name="Grierson E.P."/>
            <person name="Laing W.A."/>
            <person name="Kirk R."/>
            <person name="Chen X."/>
            <person name="Wood M."/>
            <person name="Montefiori M."/>
            <person name="Brummell D.A."/>
            <person name="Schwinn K.E."/>
            <person name="Catanach A."/>
            <person name="Fullerton C."/>
            <person name="Li D."/>
            <person name="Meiyalaghan S."/>
            <person name="Nieuwenhuizen N."/>
            <person name="Read N."/>
            <person name="Prakash R."/>
            <person name="Hunter D."/>
            <person name="Zhang H."/>
            <person name="McKenzie M."/>
            <person name="Knabel M."/>
            <person name="Harris A."/>
            <person name="Allan A.C."/>
            <person name="Gleave A."/>
            <person name="Chen A."/>
            <person name="Janssen B.J."/>
            <person name="Plunkett B."/>
            <person name="Ampomah-Dwamena C."/>
            <person name="Voogd C."/>
            <person name="Leif D."/>
            <person name="Lafferty D."/>
            <person name="Souleyre E.J.F."/>
            <person name="Varkonyi-Gasic E."/>
            <person name="Gambi F."/>
            <person name="Hanley J."/>
            <person name="Yao J.L."/>
            <person name="Cheung J."/>
            <person name="David K.M."/>
            <person name="Warren B."/>
            <person name="Marsh K."/>
            <person name="Snowden K.C."/>
            <person name="Lin-Wang K."/>
            <person name="Brian L."/>
            <person name="Martinez-Sanchez M."/>
            <person name="Wang M."/>
            <person name="Ileperuma N."/>
            <person name="Macnee N."/>
            <person name="Campin R."/>
            <person name="McAtee P."/>
            <person name="Drummond R.S.M."/>
            <person name="Espley R.V."/>
            <person name="Ireland H.S."/>
            <person name="Wu R."/>
            <person name="Atkinson R.G."/>
            <person name="Karunairetnam S."/>
            <person name="Bulley S."/>
            <person name="Chunkath S."/>
            <person name="Hanley Z."/>
            <person name="Storey R."/>
            <person name="Thrimawithana A.H."/>
            <person name="Thomson S."/>
            <person name="David C."/>
            <person name="Testolin R."/>
            <person name="Huang H."/>
            <person name="Hellens R.P."/>
            <person name="Schaffer R.J."/>
        </authorList>
    </citation>
    <scope>NUCLEOTIDE SEQUENCE [LARGE SCALE GENOMIC DNA]</scope>
    <source>
        <strain evidence="3">cv. Red5</strain>
    </source>
</reference>
<protein>
    <submittedName>
        <fullName evidence="2">Plastid-lipid-associated protein 14</fullName>
    </submittedName>
</protein>